<evidence type="ECO:0000256" key="1">
    <source>
        <dbReference type="PROSITE-ProRule" id="PRU00703"/>
    </source>
</evidence>
<dbReference type="PANTHER" id="PTHR33741">
    <property type="entry name" value="TRANSMEMBRANE PROTEIN DDB_G0269096-RELATED"/>
    <property type="match status" value="1"/>
</dbReference>
<dbReference type="Pfam" id="PF00571">
    <property type="entry name" value="CBS"/>
    <property type="match status" value="2"/>
</dbReference>
<dbReference type="InterPro" id="IPR046342">
    <property type="entry name" value="CBS_dom_sf"/>
</dbReference>
<dbReference type="AlphaFoldDB" id="A0A368NTW1"/>
<dbReference type="PANTHER" id="PTHR33741:SF5">
    <property type="entry name" value="TRANSMEMBRANE PROTEIN DDB_G0269096-RELATED"/>
    <property type="match status" value="1"/>
</dbReference>
<reference evidence="4 5" key="1">
    <citation type="submission" date="2018-08" db="EMBL/GenBank/DDBJ databases">
        <title>Genome sequencing of Agrobacterium vitis strain ICMP 10754.</title>
        <authorList>
            <person name="Visnovsky S.B."/>
            <person name="Pitman A.R."/>
        </authorList>
    </citation>
    <scope>NUCLEOTIDE SEQUENCE [LARGE SCALE GENOMIC DNA]</scope>
    <source>
        <strain evidence="4 5">ICMP 10754</strain>
    </source>
</reference>
<evidence type="ECO:0000259" key="3">
    <source>
        <dbReference type="PROSITE" id="PS51371"/>
    </source>
</evidence>
<sequence length="389" mass="40964">MQSGLRDVWKHLIPDVTPISSSEQTRSALGAALGILVTGVISAFLLGYFLPEQAASLPVLIAPMGASAVLLFAVPTSPLAQPWSILGGNLCAALIGVTVAQWVPDLLLASALAIGGAIAAMIALRCLHPPSGAIALTAVLGGPGIHALGYGFVLWPVAGNSLLLLASALLYNRLAGRRYPHRAKPALPQTPGIAETTGFQRRDLDDVLKDYDAFLDIDRDDLEDILRRTELRAYRRRSSHTTCGAVMIAGIAALSPDTTLSEALHRLRQSRVKALPVTAEDATILGIVTQTDLMDKASWSRGKPMIGLGRRLALALQGASAPNGTVKDIMTTPVCTVTPDAPLSEAIVTFAEAALHHLPVINAQAKLIGMIAQTDVLMAMVQASNQKAK</sequence>
<keyword evidence="2" id="KW-0472">Membrane</keyword>
<dbReference type="InterPro" id="IPR058581">
    <property type="entry name" value="TM_HPP"/>
</dbReference>
<feature type="transmembrane region" description="Helical" evidence="2">
    <location>
        <begin position="55"/>
        <end position="74"/>
    </location>
</feature>
<feature type="transmembrane region" description="Helical" evidence="2">
    <location>
        <begin position="154"/>
        <end position="174"/>
    </location>
</feature>
<keyword evidence="1" id="KW-0129">CBS domain</keyword>
<accession>A0A368NTW1</accession>
<feature type="transmembrane region" description="Helical" evidence="2">
    <location>
        <begin position="28"/>
        <end position="49"/>
    </location>
</feature>
<dbReference type="PROSITE" id="PS51371">
    <property type="entry name" value="CBS"/>
    <property type="match status" value="2"/>
</dbReference>
<dbReference type="SUPFAM" id="SSF54631">
    <property type="entry name" value="CBS-domain pair"/>
    <property type="match status" value="1"/>
</dbReference>
<dbReference type="OrthoDB" id="9811720at2"/>
<protein>
    <submittedName>
        <fullName evidence="4">CBS domain-containing protein</fullName>
    </submittedName>
</protein>
<evidence type="ECO:0000256" key="2">
    <source>
        <dbReference type="SAM" id="Phobius"/>
    </source>
</evidence>
<keyword evidence="2" id="KW-1133">Transmembrane helix</keyword>
<dbReference type="Gene3D" id="3.10.580.10">
    <property type="entry name" value="CBS-domain"/>
    <property type="match status" value="2"/>
</dbReference>
<dbReference type="InterPro" id="IPR000644">
    <property type="entry name" value="CBS_dom"/>
</dbReference>
<dbReference type="InterPro" id="IPR007065">
    <property type="entry name" value="HPP"/>
</dbReference>
<feature type="domain" description="CBS" evidence="3">
    <location>
        <begin position="330"/>
        <end position="387"/>
    </location>
</feature>
<evidence type="ECO:0000313" key="4">
    <source>
        <dbReference type="EMBL" id="KAA3526977.1"/>
    </source>
</evidence>
<feature type="domain" description="CBS" evidence="3">
    <location>
        <begin position="247"/>
        <end position="305"/>
    </location>
</feature>
<gene>
    <name evidence="4" type="ORF">DXT89_13635</name>
</gene>
<dbReference type="EMBL" id="QUSG01000006">
    <property type="protein sequence ID" value="KAA3526977.1"/>
    <property type="molecule type" value="Genomic_DNA"/>
</dbReference>
<dbReference type="Pfam" id="PF04982">
    <property type="entry name" value="TM_HPP"/>
    <property type="match status" value="1"/>
</dbReference>
<dbReference type="SMART" id="SM00116">
    <property type="entry name" value="CBS"/>
    <property type="match status" value="2"/>
</dbReference>
<dbReference type="CDD" id="cd04600">
    <property type="entry name" value="CBS_pair_HPP_assoc"/>
    <property type="match status" value="1"/>
</dbReference>
<keyword evidence="2" id="KW-0812">Transmembrane</keyword>
<comment type="caution">
    <text evidence="4">The sequence shown here is derived from an EMBL/GenBank/DDBJ whole genome shotgun (WGS) entry which is preliminary data.</text>
</comment>
<feature type="transmembrane region" description="Helical" evidence="2">
    <location>
        <begin position="106"/>
        <end position="124"/>
    </location>
</feature>
<proteinExistence type="predicted"/>
<feature type="transmembrane region" description="Helical" evidence="2">
    <location>
        <begin position="83"/>
        <end position="100"/>
    </location>
</feature>
<dbReference type="Proteomes" id="UP000436911">
    <property type="component" value="Unassembled WGS sequence"/>
</dbReference>
<name>A0A368NTW1_AGRVI</name>
<organism evidence="4 5">
    <name type="scientific">Agrobacterium vitis</name>
    <name type="common">Rhizobium vitis</name>
    <dbReference type="NCBI Taxonomy" id="373"/>
    <lineage>
        <taxon>Bacteria</taxon>
        <taxon>Pseudomonadati</taxon>
        <taxon>Pseudomonadota</taxon>
        <taxon>Alphaproteobacteria</taxon>
        <taxon>Hyphomicrobiales</taxon>
        <taxon>Rhizobiaceae</taxon>
        <taxon>Rhizobium/Agrobacterium group</taxon>
        <taxon>Agrobacterium</taxon>
    </lineage>
</organism>
<evidence type="ECO:0000313" key="5">
    <source>
        <dbReference type="Proteomes" id="UP000436911"/>
    </source>
</evidence>